<dbReference type="Gene3D" id="3.90.660.10">
    <property type="match status" value="1"/>
</dbReference>
<dbReference type="SUPFAM" id="SSF51905">
    <property type="entry name" value="FAD/NAD(P)-binding domain"/>
    <property type="match status" value="1"/>
</dbReference>
<dbReference type="STRING" id="1051891.A0A0C3KJ18"/>
<evidence type="ECO:0000256" key="3">
    <source>
        <dbReference type="ARBA" id="ARBA00023002"/>
    </source>
</evidence>
<dbReference type="AlphaFoldDB" id="A0A0C3KJ18"/>
<proteinExistence type="inferred from homology"/>
<gene>
    <name evidence="7" type="ORF">M407DRAFT_245471</name>
</gene>
<dbReference type="HOGENOM" id="CLU_004498_7_0_1"/>
<name>A0A0C3KJ18_9AGAM</name>
<dbReference type="InterPro" id="IPR001613">
    <property type="entry name" value="Flavin_amine_oxidase"/>
</dbReference>
<feature type="binding site" evidence="4">
    <location>
        <begin position="34"/>
        <end position="35"/>
    </location>
    <ligand>
        <name>FAD</name>
        <dbReference type="ChEBI" id="CHEBI:57692"/>
    </ligand>
</feature>
<dbReference type="Gene3D" id="3.50.50.60">
    <property type="entry name" value="FAD/NAD(P)-binding domain"/>
    <property type="match status" value="1"/>
</dbReference>
<dbReference type="GO" id="GO:0003682">
    <property type="term" value="F:chromatin binding"/>
    <property type="evidence" value="ECO:0007669"/>
    <property type="project" value="TreeGrafter"/>
</dbReference>
<dbReference type="GO" id="GO:0050660">
    <property type="term" value="F:flavin adenine dinucleotide binding"/>
    <property type="evidence" value="ECO:0007669"/>
    <property type="project" value="TreeGrafter"/>
</dbReference>
<keyword evidence="8" id="KW-1185">Reference proteome</keyword>
<evidence type="ECO:0000313" key="8">
    <source>
        <dbReference type="Proteomes" id="UP000054248"/>
    </source>
</evidence>
<sequence>MGKIYDAIVVGGGISGLAAAQGLVKKGHSVLLLEARNRLGGRIYTWRSEDGKAFADQGASFVHGVEGNPLVEISEKLGLHLHPSGSPNGRAKEYDGTPVDPKLVQTIGMNVFTTIFGHLRFASQYGPTPPTSTPLAAPLFSSESPLYEGLDERGRFYANSVALMLEGWTGAPLKKVSFRWWGWDEDFQGEDAYMADGYSKVIDWLESDVRNGSGEIRLAEQVTAVELTGDPMSDDTLVKVTSKSTASEPVEYLSKTVLVSVPLGVLKSDTIKFSPPFPPCRQASIESLGFGVLNKVTLVYSERWWSEDEQDFLLLPKVEEPSAANRTNDSFASHRSVWFLNLWKRSKVPALQLFMGGGVGDQMEKYTNEEISNWAQDGLARYFRQDPDIHVPAPKEIIITRWRGDPFARGSYTYIPPADVDDELEGVVEEGQLAGQVSKEGGSPLDLMELSHPLWNRLFFAGEHTSTDHYASVHGAYLTGVTQGVKMSVALEASSE</sequence>
<protein>
    <recommendedName>
        <fullName evidence="5">Amine oxidase</fullName>
        <ecNumber evidence="5">1.4.3.-</ecNumber>
    </recommendedName>
</protein>
<evidence type="ECO:0000256" key="1">
    <source>
        <dbReference type="ARBA" id="ARBA00001974"/>
    </source>
</evidence>
<evidence type="ECO:0000256" key="4">
    <source>
        <dbReference type="PIRSR" id="PIRSR601613-1"/>
    </source>
</evidence>
<comment type="cofactor">
    <cofactor evidence="1 5">
        <name>FAD</name>
        <dbReference type="ChEBI" id="CHEBI:57692"/>
    </cofactor>
</comment>
<dbReference type="GO" id="GO:0016491">
    <property type="term" value="F:oxidoreductase activity"/>
    <property type="evidence" value="ECO:0007669"/>
    <property type="project" value="UniProtKB-KW"/>
</dbReference>
<feature type="binding site" evidence="4">
    <location>
        <position position="354"/>
    </location>
    <ligand>
        <name>substrate</name>
    </ligand>
</feature>
<dbReference type="GO" id="GO:0006338">
    <property type="term" value="P:chromatin remodeling"/>
    <property type="evidence" value="ECO:0007669"/>
    <property type="project" value="TreeGrafter"/>
</dbReference>
<feature type="binding site" evidence="4">
    <location>
        <position position="222"/>
    </location>
    <ligand>
        <name>FAD</name>
        <dbReference type="ChEBI" id="CHEBI:57692"/>
    </ligand>
</feature>
<dbReference type="InterPro" id="IPR036188">
    <property type="entry name" value="FAD/NAD-bd_sf"/>
</dbReference>
<reference evidence="7 8" key="1">
    <citation type="submission" date="2014-04" db="EMBL/GenBank/DDBJ databases">
        <authorList>
            <consortium name="DOE Joint Genome Institute"/>
            <person name="Kuo A."/>
            <person name="Girlanda M."/>
            <person name="Perotto S."/>
            <person name="Kohler A."/>
            <person name="Nagy L.G."/>
            <person name="Floudas D."/>
            <person name="Copeland A."/>
            <person name="Barry K.W."/>
            <person name="Cichocki N."/>
            <person name="Veneault-Fourrey C."/>
            <person name="LaButti K."/>
            <person name="Lindquist E.A."/>
            <person name="Lipzen A."/>
            <person name="Lundell T."/>
            <person name="Morin E."/>
            <person name="Murat C."/>
            <person name="Sun H."/>
            <person name="Tunlid A."/>
            <person name="Henrissat B."/>
            <person name="Grigoriev I.V."/>
            <person name="Hibbett D.S."/>
            <person name="Martin F."/>
            <person name="Nordberg H.P."/>
            <person name="Cantor M.N."/>
            <person name="Hua S.X."/>
        </authorList>
    </citation>
    <scope>NUCLEOTIDE SEQUENCE [LARGE SCALE GENOMIC DNA]</scope>
    <source>
        <strain evidence="7 8">MUT 4182</strain>
    </source>
</reference>
<dbReference type="PRINTS" id="PR00757">
    <property type="entry name" value="AMINEOXDASEF"/>
</dbReference>
<comment type="similarity">
    <text evidence="2 5">Belongs to the flavin monoamine oxidase family.</text>
</comment>
<keyword evidence="3 5" id="KW-0560">Oxidoreductase</keyword>
<accession>A0A0C3KJ18</accession>
<dbReference type="EC" id="1.4.3.-" evidence="5"/>
<dbReference type="SUPFAM" id="SSF54373">
    <property type="entry name" value="FAD-linked reductases, C-terminal domain"/>
    <property type="match status" value="1"/>
</dbReference>
<evidence type="ECO:0000259" key="6">
    <source>
        <dbReference type="Pfam" id="PF01593"/>
    </source>
</evidence>
<dbReference type="PANTHER" id="PTHR10742">
    <property type="entry name" value="FLAVIN MONOAMINE OXIDASE"/>
    <property type="match status" value="1"/>
</dbReference>
<evidence type="ECO:0000313" key="7">
    <source>
        <dbReference type="EMBL" id="KIO21448.1"/>
    </source>
</evidence>
<keyword evidence="5" id="KW-0274">FAD</keyword>
<dbReference type="Proteomes" id="UP000054248">
    <property type="component" value="Unassembled WGS sequence"/>
</dbReference>
<feature type="binding site" evidence="4">
    <location>
        <position position="15"/>
    </location>
    <ligand>
        <name>FAD</name>
        <dbReference type="ChEBI" id="CHEBI:57692"/>
    </ligand>
</feature>
<dbReference type="OrthoDB" id="5046242at2759"/>
<dbReference type="EMBL" id="KN823138">
    <property type="protein sequence ID" value="KIO21448.1"/>
    <property type="molecule type" value="Genomic_DNA"/>
</dbReference>
<dbReference type="InterPro" id="IPR050281">
    <property type="entry name" value="Flavin_monoamine_oxidase"/>
</dbReference>
<dbReference type="Pfam" id="PF01593">
    <property type="entry name" value="Amino_oxidase"/>
    <property type="match status" value="1"/>
</dbReference>
<dbReference type="PANTHER" id="PTHR10742:SF386">
    <property type="entry name" value="LYSINE-SPECIFIC HISTONE DEMETHYLASE 1A"/>
    <property type="match status" value="1"/>
</dbReference>
<evidence type="ECO:0000256" key="5">
    <source>
        <dbReference type="RuleBase" id="RU362067"/>
    </source>
</evidence>
<organism evidence="7 8">
    <name type="scientific">Tulasnella calospora MUT 4182</name>
    <dbReference type="NCBI Taxonomy" id="1051891"/>
    <lineage>
        <taxon>Eukaryota</taxon>
        <taxon>Fungi</taxon>
        <taxon>Dikarya</taxon>
        <taxon>Basidiomycota</taxon>
        <taxon>Agaricomycotina</taxon>
        <taxon>Agaricomycetes</taxon>
        <taxon>Cantharellales</taxon>
        <taxon>Tulasnellaceae</taxon>
        <taxon>Tulasnella</taxon>
    </lineage>
</organism>
<dbReference type="InterPro" id="IPR002937">
    <property type="entry name" value="Amino_oxidase"/>
</dbReference>
<reference evidence="8" key="2">
    <citation type="submission" date="2015-01" db="EMBL/GenBank/DDBJ databases">
        <title>Evolutionary Origins and Diversification of the Mycorrhizal Mutualists.</title>
        <authorList>
            <consortium name="DOE Joint Genome Institute"/>
            <consortium name="Mycorrhizal Genomics Consortium"/>
            <person name="Kohler A."/>
            <person name="Kuo A."/>
            <person name="Nagy L.G."/>
            <person name="Floudas D."/>
            <person name="Copeland A."/>
            <person name="Barry K.W."/>
            <person name="Cichocki N."/>
            <person name="Veneault-Fourrey C."/>
            <person name="LaButti K."/>
            <person name="Lindquist E.A."/>
            <person name="Lipzen A."/>
            <person name="Lundell T."/>
            <person name="Morin E."/>
            <person name="Murat C."/>
            <person name="Riley R."/>
            <person name="Ohm R."/>
            <person name="Sun H."/>
            <person name="Tunlid A."/>
            <person name="Henrissat B."/>
            <person name="Grigoriev I.V."/>
            <person name="Hibbett D.S."/>
            <person name="Martin F."/>
        </authorList>
    </citation>
    <scope>NUCLEOTIDE SEQUENCE [LARGE SCALE GENOMIC DNA]</scope>
    <source>
        <strain evidence="8">MUT 4182</strain>
    </source>
</reference>
<keyword evidence="5" id="KW-0285">Flavoprotein</keyword>
<feature type="domain" description="Amine oxidase" evidence="6">
    <location>
        <begin position="14"/>
        <end position="482"/>
    </location>
</feature>
<evidence type="ECO:0000256" key="2">
    <source>
        <dbReference type="ARBA" id="ARBA00005995"/>
    </source>
</evidence>